<dbReference type="AlphaFoldDB" id="A0AAN6GII7"/>
<feature type="non-terminal residue" evidence="2">
    <location>
        <position position="173"/>
    </location>
</feature>
<reference evidence="2" key="1">
    <citation type="journal article" date="2023" name="PhytoFront">
        <title>Draft Genome Resources of Seven Strains of Tilletia horrida, Causal Agent of Kernel Smut of Rice.</title>
        <authorList>
            <person name="Khanal S."/>
            <person name="Antony Babu S."/>
            <person name="Zhou X.G."/>
        </authorList>
    </citation>
    <scope>NUCLEOTIDE SEQUENCE</scope>
    <source>
        <strain evidence="2">TX6</strain>
    </source>
</reference>
<accession>A0AAN6GII7</accession>
<gene>
    <name evidence="2" type="ORF">OC846_006926</name>
</gene>
<dbReference type="EMBL" id="JAPDMZ010000731">
    <property type="protein sequence ID" value="KAK0541832.1"/>
    <property type="molecule type" value="Genomic_DNA"/>
</dbReference>
<keyword evidence="3" id="KW-1185">Reference proteome</keyword>
<evidence type="ECO:0000313" key="2">
    <source>
        <dbReference type="EMBL" id="KAK0541832.1"/>
    </source>
</evidence>
<sequence>MDRNLSIDHDDDQADRSNKRPRIEKQEVAATAAQRFFNTTELVHLVLGYLSKDRIDLLALSLVSKALRAQALRIWVRCLEIPVEDAPGRLNFFKANSTLLQHVRYLKLWHIHDGDECVPFCDQQVCDCAWEALNELLEMFASESASASRPPLLDISIYTPDPLCLPDILSQQV</sequence>
<organism evidence="2 3">
    <name type="scientific">Tilletia horrida</name>
    <dbReference type="NCBI Taxonomy" id="155126"/>
    <lineage>
        <taxon>Eukaryota</taxon>
        <taxon>Fungi</taxon>
        <taxon>Dikarya</taxon>
        <taxon>Basidiomycota</taxon>
        <taxon>Ustilaginomycotina</taxon>
        <taxon>Exobasidiomycetes</taxon>
        <taxon>Tilletiales</taxon>
        <taxon>Tilletiaceae</taxon>
        <taxon>Tilletia</taxon>
    </lineage>
</organism>
<feature type="region of interest" description="Disordered" evidence="1">
    <location>
        <begin position="1"/>
        <end position="22"/>
    </location>
</feature>
<evidence type="ECO:0000256" key="1">
    <source>
        <dbReference type="SAM" id="MobiDB-lite"/>
    </source>
</evidence>
<proteinExistence type="predicted"/>
<name>A0AAN6GII7_9BASI</name>
<evidence type="ECO:0000313" key="3">
    <source>
        <dbReference type="Proteomes" id="UP001176517"/>
    </source>
</evidence>
<comment type="caution">
    <text evidence="2">The sequence shown here is derived from an EMBL/GenBank/DDBJ whole genome shotgun (WGS) entry which is preliminary data.</text>
</comment>
<protein>
    <submittedName>
        <fullName evidence="2">Uncharacterized protein</fullName>
    </submittedName>
</protein>
<dbReference type="Proteomes" id="UP001176517">
    <property type="component" value="Unassembled WGS sequence"/>
</dbReference>